<keyword evidence="2" id="KW-1133">Transmembrane helix</keyword>
<organism evidence="3 4">
    <name type="scientific">Candidatus Terasakiella magnetica</name>
    <dbReference type="NCBI Taxonomy" id="1867952"/>
    <lineage>
        <taxon>Bacteria</taxon>
        <taxon>Pseudomonadati</taxon>
        <taxon>Pseudomonadota</taxon>
        <taxon>Alphaproteobacteria</taxon>
        <taxon>Rhodospirillales</taxon>
        <taxon>Terasakiellaceae</taxon>
        <taxon>Terasakiella</taxon>
    </lineage>
</organism>
<proteinExistence type="predicted"/>
<feature type="transmembrane region" description="Helical" evidence="2">
    <location>
        <begin position="39"/>
        <end position="56"/>
    </location>
</feature>
<dbReference type="STRING" id="1867952.MTBPR1_30062"/>
<keyword evidence="2" id="KW-0472">Membrane</keyword>
<feature type="transmembrane region" description="Helical" evidence="2">
    <location>
        <begin position="12"/>
        <end position="33"/>
    </location>
</feature>
<protein>
    <recommendedName>
        <fullName evidence="5">DUF2933 domain-containing protein</fullName>
    </recommendedName>
</protein>
<dbReference type="Proteomes" id="UP000231658">
    <property type="component" value="Unassembled WGS sequence"/>
</dbReference>
<evidence type="ECO:0000313" key="4">
    <source>
        <dbReference type="Proteomes" id="UP000231658"/>
    </source>
</evidence>
<name>A0A1C3RHL1_9PROT</name>
<evidence type="ECO:0008006" key="5">
    <source>
        <dbReference type="Google" id="ProtNLM"/>
    </source>
</evidence>
<dbReference type="AlphaFoldDB" id="A0A1C3RHL1"/>
<evidence type="ECO:0000256" key="2">
    <source>
        <dbReference type="SAM" id="Phobius"/>
    </source>
</evidence>
<keyword evidence="4" id="KW-1185">Reference proteome</keyword>
<feature type="region of interest" description="Disordered" evidence="1">
    <location>
        <begin position="61"/>
        <end position="89"/>
    </location>
</feature>
<sequence>MKHLKSFFGSHMGMMLVCCLAMVGAYFVFASGIAEGSTLAALAPLIACVGVHFLMMKMTGKSCHDSHDGEKKKTKQLNANHHGIPKTNP</sequence>
<accession>A0A1C3RHL1</accession>
<evidence type="ECO:0000256" key="1">
    <source>
        <dbReference type="SAM" id="MobiDB-lite"/>
    </source>
</evidence>
<dbReference type="OrthoDB" id="7850212at2"/>
<dbReference type="RefSeq" id="WP_069188776.1">
    <property type="nucleotide sequence ID" value="NZ_FLYE01000023.1"/>
</dbReference>
<dbReference type="EMBL" id="FLYE01000023">
    <property type="protein sequence ID" value="SCA56692.1"/>
    <property type="molecule type" value="Genomic_DNA"/>
</dbReference>
<evidence type="ECO:0000313" key="3">
    <source>
        <dbReference type="EMBL" id="SCA56692.1"/>
    </source>
</evidence>
<feature type="compositionally biased region" description="Basic and acidic residues" evidence="1">
    <location>
        <begin position="62"/>
        <end position="71"/>
    </location>
</feature>
<reference evidence="3 4" key="1">
    <citation type="submission" date="2016-07" db="EMBL/GenBank/DDBJ databases">
        <authorList>
            <person name="Lefevre C.T."/>
        </authorList>
    </citation>
    <scope>NUCLEOTIDE SEQUENCE [LARGE SCALE GENOMIC DNA]</scope>
    <source>
        <strain evidence="3">PR1</strain>
    </source>
</reference>
<keyword evidence="2" id="KW-0812">Transmembrane</keyword>
<gene>
    <name evidence="3" type="ORF">MTBPR1_30062</name>
</gene>